<gene>
    <name evidence="2" type="ORF">NPX13_g10831</name>
</gene>
<feature type="region of interest" description="Disordered" evidence="1">
    <location>
        <begin position="82"/>
        <end position="109"/>
    </location>
</feature>
<proteinExistence type="predicted"/>
<dbReference type="AlphaFoldDB" id="A0A9W8N4A5"/>
<keyword evidence="3" id="KW-1185">Reference proteome</keyword>
<organism evidence="2 3">
    <name type="scientific">Xylaria arbuscula</name>
    <dbReference type="NCBI Taxonomy" id="114810"/>
    <lineage>
        <taxon>Eukaryota</taxon>
        <taxon>Fungi</taxon>
        <taxon>Dikarya</taxon>
        <taxon>Ascomycota</taxon>
        <taxon>Pezizomycotina</taxon>
        <taxon>Sordariomycetes</taxon>
        <taxon>Xylariomycetidae</taxon>
        <taxon>Xylariales</taxon>
        <taxon>Xylariaceae</taxon>
        <taxon>Xylaria</taxon>
    </lineage>
</organism>
<feature type="region of interest" description="Disordered" evidence="1">
    <location>
        <begin position="28"/>
        <end position="66"/>
    </location>
</feature>
<reference evidence="2" key="1">
    <citation type="submission" date="2022-07" db="EMBL/GenBank/DDBJ databases">
        <title>Genome Sequence of Xylaria arbuscula.</title>
        <authorList>
            <person name="Buettner E."/>
        </authorList>
    </citation>
    <scope>NUCLEOTIDE SEQUENCE</scope>
    <source>
        <strain evidence="2">VT107</strain>
    </source>
</reference>
<protein>
    <submittedName>
        <fullName evidence="2">Uncharacterized protein</fullName>
    </submittedName>
</protein>
<evidence type="ECO:0000313" key="3">
    <source>
        <dbReference type="Proteomes" id="UP001148614"/>
    </source>
</evidence>
<dbReference type="EMBL" id="JANPWZ010003232">
    <property type="protein sequence ID" value="KAJ3553678.1"/>
    <property type="molecule type" value="Genomic_DNA"/>
</dbReference>
<accession>A0A9W8N4A5</accession>
<comment type="caution">
    <text evidence="2">The sequence shown here is derived from an EMBL/GenBank/DDBJ whole genome shotgun (WGS) entry which is preliminary data.</text>
</comment>
<dbReference type="Proteomes" id="UP001148614">
    <property type="component" value="Unassembled WGS sequence"/>
</dbReference>
<name>A0A9W8N4A5_9PEZI</name>
<sequence>MEPMFTAHSTSTEQAWGMDGLSCAVPTSHQRRRGERGVSTFALDSAPPPRGYQRFDPSAGFSRKPVSSHLSRCGEIQAWKIKPHERSASTSNQRHKEVSVGAMNALRGG</sequence>
<evidence type="ECO:0000256" key="1">
    <source>
        <dbReference type="SAM" id="MobiDB-lite"/>
    </source>
</evidence>
<evidence type="ECO:0000313" key="2">
    <source>
        <dbReference type="EMBL" id="KAJ3553678.1"/>
    </source>
</evidence>